<comment type="subcellular location">
    <subcellularLocation>
        <location evidence="1">Endoplasmic reticulum membrane</location>
        <topology evidence="1">Multi-pass membrane protein</topology>
    </subcellularLocation>
</comment>
<feature type="transmembrane region" description="Helical" evidence="8">
    <location>
        <begin position="100"/>
        <end position="122"/>
    </location>
</feature>
<feature type="transmembrane region" description="Helical" evidence="8">
    <location>
        <begin position="20"/>
        <end position="41"/>
    </location>
</feature>
<comment type="similarity">
    <text evidence="2">Belongs to the TMEM208 family.</text>
</comment>
<evidence type="ECO:0000256" key="5">
    <source>
        <dbReference type="ARBA" id="ARBA00022989"/>
    </source>
</evidence>
<dbReference type="GO" id="GO:0005789">
    <property type="term" value="C:endoplasmic reticulum membrane"/>
    <property type="evidence" value="ECO:0007669"/>
    <property type="project" value="UniProtKB-SubCell"/>
</dbReference>
<dbReference type="PANTHER" id="PTHR13505">
    <property type="entry name" value="TRANSMEMBRANE PROTEIN 208"/>
    <property type="match status" value="1"/>
</dbReference>
<proteinExistence type="inferred from homology"/>
<organism evidence="9">
    <name type="scientific">Mucochytrium quahogii</name>
    <dbReference type="NCBI Taxonomy" id="96639"/>
    <lineage>
        <taxon>Eukaryota</taxon>
        <taxon>Sar</taxon>
        <taxon>Stramenopiles</taxon>
        <taxon>Bigyra</taxon>
        <taxon>Labyrinthulomycetes</taxon>
        <taxon>Thraustochytrida</taxon>
        <taxon>Thraustochytriidae</taxon>
        <taxon>Mucochytrium</taxon>
    </lineage>
</organism>
<dbReference type="AlphaFoldDB" id="A0A7S2S8R0"/>
<dbReference type="Pfam" id="PF05620">
    <property type="entry name" value="TMEM208_SND2"/>
    <property type="match status" value="1"/>
</dbReference>
<dbReference type="EMBL" id="HBHK01017395">
    <property type="protein sequence ID" value="CAD9691414.1"/>
    <property type="molecule type" value="Transcribed_RNA"/>
</dbReference>
<protein>
    <recommendedName>
        <fullName evidence="10">Transmembrane protein 208</fullName>
    </recommendedName>
</protein>
<evidence type="ECO:0000313" key="9">
    <source>
        <dbReference type="EMBL" id="CAD9691414.1"/>
    </source>
</evidence>
<name>A0A7S2S8R0_9STRA</name>
<evidence type="ECO:0000256" key="3">
    <source>
        <dbReference type="ARBA" id="ARBA00022692"/>
    </source>
</evidence>
<evidence type="ECO:0000256" key="8">
    <source>
        <dbReference type="SAM" id="Phobius"/>
    </source>
</evidence>
<keyword evidence="6 8" id="KW-0472">Membrane</keyword>
<keyword evidence="4" id="KW-0256">Endoplasmic reticulum</keyword>
<dbReference type="InterPro" id="IPR008506">
    <property type="entry name" value="SND2/TMEM208"/>
</dbReference>
<evidence type="ECO:0000256" key="1">
    <source>
        <dbReference type="ARBA" id="ARBA00004477"/>
    </source>
</evidence>
<feature type="compositionally biased region" description="Basic and acidic residues" evidence="7">
    <location>
        <begin position="135"/>
        <end position="149"/>
    </location>
</feature>
<keyword evidence="5 8" id="KW-1133">Transmembrane helix</keyword>
<dbReference type="PANTHER" id="PTHR13505:SF7">
    <property type="entry name" value="TRANSMEMBRANE PROTEIN 208"/>
    <property type="match status" value="1"/>
</dbReference>
<evidence type="ECO:0000256" key="6">
    <source>
        <dbReference type="ARBA" id="ARBA00023136"/>
    </source>
</evidence>
<feature type="region of interest" description="Disordered" evidence="7">
    <location>
        <begin position="127"/>
        <end position="157"/>
    </location>
</feature>
<evidence type="ECO:0000256" key="2">
    <source>
        <dbReference type="ARBA" id="ARBA00009950"/>
    </source>
</evidence>
<gene>
    <name evidence="9" type="ORF">QSP1433_LOCUS10981</name>
</gene>
<evidence type="ECO:0000256" key="7">
    <source>
        <dbReference type="SAM" id="MobiDB-lite"/>
    </source>
</evidence>
<evidence type="ECO:0008006" key="10">
    <source>
        <dbReference type="Google" id="ProtNLM"/>
    </source>
</evidence>
<evidence type="ECO:0000256" key="4">
    <source>
        <dbReference type="ARBA" id="ARBA00022824"/>
    </source>
</evidence>
<dbReference type="GO" id="GO:0006624">
    <property type="term" value="P:vacuolar protein processing"/>
    <property type="evidence" value="ECO:0007669"/>
    <property type="project" value="TreeGrafter"/>
</dbReference>
<reference evidence="9" key="1">
    <citation type="submission" date="2021-01" db="EMBL/GenBank/DDBJ databases">
        <authorList>
            <person name="Corre E."/>
            <person name="Pelletier E."/>
            <person name="Niang G."/>
            <person name="Scheremetjew M."/>
            <person name="Finn R."/>
            <person name="Kale V."/>
            <person name="Holt S."/>
            <person name="Cochrane G."/>
            <person name="Meng A."/>
            <person name="Brown T."/>
            <person name="Cohen L."/>
        </authorList>
    </citation>
    <scope>NUCLEOTIDE SEQUENCE</scope>
    <source>
        <strain evidence="9">NY070348D</strain>
    </source>
</reference>
<sequence>MANQAEKKRLKGSKALQGNLVIVGGGITVVFLLCHLVWFGTQIDKSFISSVLFHTLLSLFCCKNMISSAREGYSYNYYLDTAGLNWAVQLLSLYSDKAWYLFLLIPGYLIYKFGGYIWGWVFKQSPSDIPDPDEEARLAEKQRKMERKQARGGVVKR</sequence>
<dbReference type="GO" id="GO:0005773">
    <property type="term" value="C:vacuole"/>
    <property type="evidence" value="ECO:0007669"/>
    <property type="project" value="GOC"/>
</dbReference>
<keyword evidence="3 8" id="KW-0812">Transmembrane</keyword>
<accession>A0A7S2S8R0</accession>